<dbReference type="PANTHER" id="PTHR37984:SF5">
    <property type="entry name" value="PROTEIN NYNRIN-LIKE"/>
    <property type="match status" value="1"/>
</dbReference>
<dbReference type="Pfam" id="PF17921">
    <property type="entry name" value="Integrase_H2C2"/>
    <property type="match status" value="1"/>
</dbReference>
<protein>
    <recommendedName>
        <fullName evidence="1">Integrase zinc-binding domain-containing protein</fullName>
    </recommendedName>
</protein>
<accession>A0A564YPU7</accession>
<dbReference type="InterPro" id="IPR041588">
    <property type="entry name" value="Integrase_H2C2"/>
</dbReference>
<evidence type="ECO:0000259" key="1">
    <source>
        <dbReference type="Pfam" id="PF17921"/>
    </source>
</evidence>
<dbReference type="Gene3D" id="1.10.340.70">
    <property type="match status" value="1"/>
</dbReference>
<dbReference type="Proteomes" id="UP000321570">
    <property type="component" value="Unassembled WGS sequence"/>
</dbReference>
<dbReference type="AlphaFoldDB" id="A0A564YPU7"/>
<dbReference type="EMBL" id="CABIJS010000333">
    <property type="protein sequence ID" value="VUZ49312.1"/>
    <property type="molecule type" value="Genomic_DNA"/>
</dbReference>
<proteinExistence type="predicted"/>
<feature type="domain" description="Integrase zinc-binding" evidence="1">
    <location>
        <begin position="34"/>
        <end position="87"/>
    </location>
</feature>
<evidence type="ECO:0000313" key="2">
    <source>
        <dbReference type="EMBL" id="VUZ49312.1"/>
    </source>
</evidence>
<reference evidence="2 3" key="1">
    <citation type="submission" date="2019-07" db="EMBL/GenBank/DDBJ databases">
        <authorList>
            <person name="Jastrzebski P J."/>
            <person name="Paukszto L."/>
            <person name="Jastrzebski P J."/>
        </authorList>
    </citation>
    <scope>NUCLEOTIDE SEQUENCE [LARGE SCALE GENOMIC DNA]</scope>
    <source>
        <strain evidence="2 3">WMS-il1</strain>
    </source>
</reference>
<evidence type="ECO:0000313" key="3">
    <source>
        <dbReference type="Proteomes" id="UP000321570"/>
    </source>
</evidence>
<keyword evidence="3" id="KW-1185">Reference proteome</keyword>
<name>A0A564YPU7_HYMDI</name>
<gene>
    <name evidence="2" type="ORF">WMSIL1_LOCUS8481</name>
</gene>
<dbReference type="InterPro" id="IPR050951">
    <property type="entry name" value="Retrovirus_Pol_polyprotein"/>
</dbReference>
<organism evidence="2 3">
    <name type="scientific">Hymenolepis diminuta</name>
    <name type="common">Rat tapeworm</name>
    <dbReference type="NCBI Taxonomy" id="6216"/>
    <lineage>
        <taxon>Eukaryota</taxon>
        <taxon>Metazoa</taxon>
        <taxon>Spiralia</taxon>
        <taxon>Lophotrochozoa</taxon>
        <taxon>Platyhelminthes</taxon>
        <taxon>Cestoda</taxon>
        <taxon>Eucestoda</taxon>
        <taxon>Cyclophyllidea</taxon>
        <taxon>Hymenolepididae</taxon>
        <taxon>Hymenolepis</taxon>
    </lineage>
</organism>
<sequence>MDSVAVIGEIRGPTESVKVCQIQMAFIPTKGRSPRTLRNKVLRQFHSGHPGVSQMKSIARGYAYWPGMDKDIEYLVRQCDKCQQAAKNTIRQDAVLWLQTETSWIRLHVDFVGPSNGQTERLVDTLRRGLQKAKARGLWEGYCRISTWNTDEAPLSALVEKSPTGVLMGRGVRKVHEGMLSTKTLSDRRESSRKSGVGVSTPIFVGDYQLGRQWAVAIITN</sequence>
<dbReference type="PANTHER" id="PTHR37984">
    <property type="entry name" value="PROTEIN CBG26694"/>
    <property type="match status" value="1"/>
</dbReference>